<evidence type="ECO:0000259" key="1">
    <source>
        <dbReference type="SMART" id="SM00382"/>
    </source>
</evidence>
<dbReference type="OrthoDB" id="9758243at2"/>
<dbReference type="SUPFAM" id="SSF52540">
    <property type="entry name" value="P-loop containing nucleoside triphosphate hydrolases"/>
    <property type="match status" value="1"/>
</dbReference>
<keyword evidence="3" id="KW-1185">Reference proteome</keyword>
<dbReference type="STRING" id="598659.NAMH_1780"/>
<gene>
    <name evidence="2" type="ordered locus">NAMH_1780</name>
</gene>
<dbReference type="KEGG" id="nam:NAMH_1780"/>
<dbReference type="HOGENOM" id="CLU_019642_0_0_7"/>
<proteinExistence type="predicted"/>
<evidence type="ECO:0000313" key="2">
    <source>
        <dbReference type="EMBL" id="ACM92683.1"/>
    </source>
</evidence>
<dbReference type="eggNOG" id="COG3410">
    <property type="taxonomic scope" value="Bacteria"/>
</dbReference>
<dbReference type="InterPro" id="IPR003593">
    <property type="entry name" value="AAA+_ATPase"/>
</dbReference>
<reference evidence="2 3" key="1">
    <citation type="journal article" date="2009" name="PLoS Genet.">
        <title>Adaptations to submarine hydrothermal environments exemplified by the genome of Nautilia profundicola.</title>
        <authorList>
            <person name="Campbell B.J."/>
            <person name="Smith J.L."/>
            <person name="Hanson T.E."/>
            <person name="Klotz M.G."/>
            <person name="Stein L.Y."/>
            <person name="Lee C.K."/>
            <person name="Wu D."/>
            <person name="Robinson J.M."/>
            <person name="Khouri H.M."/>
            <person name="Eisen J.A."/>
            <person name="Cary S.C."/>
        </authorList>
    </citation>
    <scope>NUCLEOTIDE SEQUENCE [LARGE SCALE GENOMIC DNA]</scope>
    <source>
        <strain evidence="3">ATCC BAA-1463 / DSM 18972 / AmH</strain>
    </source>
</reference>
<name>B9L708_NAUPA</name>
<evidence type="ECO:0000313" key="3">
    <source>
        <dbReference type="Proteomes" id="UP000000448"/>
    </source>
</evidence>
<dbReference type="EMBL" id="CP001279">
    <property type="protein sequence ID" value="ACM92683.1"/>
    <property type="molecule type" value="Genomic_DNA"/>
</dbReference>
<dbReference type="eggNOG" id="COG0507">
    <property type="taxonomic scope" value="Bacteria"/>
</dbReference>
<organism evidence="2 3">
    <name type="scientific">Nautilia profundicola (strain ATCC BAA-1463 / DSM 18972 / AmH)</name>
    <dbReference type="NCBI Taxonomy" id="598659"/>
    <lineage>
        <taxon>Bacteria</taxon>
        <taxon>Pseudomonadati</taxon>
        <taxon>Campylobacterota</taxon>
        <taxon>Epsilonproteobacteria</taxon>
        <taxon>Nautiliales</taxon>
        <taxon>Nautiliaceae</taxon>
        <taxon>Nautilia</taxon>
    </lineage>
</organism>
<feature type="domain" description="AAA+ ATPase" evidence="1">
    <location>
        <begin position="202"/>
        <end position="328"/>
    </location>
</feature>
<protein>
    <recommendedName>
        <fullName evidence="1">AAA+ ATPase domain-containing protein</fullName>
    </recommendedName>
</protein>
<dbReference type="Proteomes" id="UP000000448">
    <property type="component" value="Chromosome"/>
</dbReference>
<sequence>MKVKEFLKLNNFEFLKDENTSESEFRSWQNSLPHLQKALEGLEEFDIYLEYQLPNSPERIDVVIVGESIIFIELKQWSRENIEIIDKKMLKVLGEEKLNPYLQVKGYKEHFLLHTDFKREIVPVVFMHNFEGEIYGENIFYKNEYEKLNIFLKDKLSKPSTFKYNVMPTKKLVDVVKNVRKSLKLSTLQQEVAYKAINSYKNKRNLLITGMPGSGKSVLALSLHFYFLEKSITSSYITKNATPRVVYEFASEENAYRLLLHSPNTFKQSKVAIVDEAHRLTKEQINNIINGSESAILFYDDRQIVSCEDIGNEIYNYVDEVVELTDQFRCNSSDGYVRWIDSLLYGEEGKVKFSYDFRVFDDIDEFVKACEEYNAKITAGYYWEWKSRKNKNAYDIEIGNHKWQWNMHDEKNWKKQFLWSVDESQKDKIGCIHTAQGMEFDYAGVIIGEDLRYENGKIIADVTKRASDDFTVKGRCDYDRIIKNTYRVLLTRGMKGCFVYCIDEGLREYLKKGIS</sequence>
<dbReference type="InterPro" id="IPR018647">
    <property type="entry name" value="SLFN_3-like_DNA/RNA_helicase"/>
</dbReference>
<dbReference type="SMART" id="SM00382">
    <property type="entry name" value="AAA"/>
    <property type="match status" value="1"/>
</dbReference>
<dbReference type="RefSeq" id="WP_015901735.1">
    <property type="nucleotide sequence ID" value="NC_012115.1"/>
</dbReference>
<dbReference type="Pfam" id="PF08378">
    <property type="entry name" value="NERD"/>
    <property type="match status" value="1"/>
</dbReference>
<dbReference type="InterPro" id="IPR011528">
    <property type="entry name" value="NERD"/>
</dbReference>
<dbReference type="Gene3D" id="3.40.50.300">
    <property type="entry name" value="P-loop containing nucleotide triphosphate hydrolases"/>
    <property type="match status" value="1"/>
</dbReference>
<accession>B9L708</accession>
<dbReference type="AlphaFoldDB" id="B9L708"/>
<dbReference type="Pfam" id="PF09848">
    <property type="entry name" value="SLFN-g3_helicase"/>
    <property type="match status" value="1"/>
</dbReference>
<dbReference type="InterPro" id="IPR027417">
    <property type="entry name" value="P-loop_NTPase"/>
</dbReference>